<dbReference type="Proteomes" id="UP000249688">
    <property type="component" value="Unassembled WGS sequence"/>
</dbReference>
<proteinExistence type="predicted"/>
<evidence type="ECO:0000313" key="2">
    <source>
        <dbReference type="Proteomes" id="UP000249688"/>
    </source>
</evidence>
<protein>
    <submittedName>
        <fullName evidence="1">Uncharacterized protein</fullName>
    </submittedName>
</protein>
<dbReference type="EMBL" id="QKYU01000002">
    <property type="protein sequence ID" value="PZW50436.1"/>
    <property type="molecule type" value="Genomic_DNA"/>
</dbReference>
<keyword evidence="2" id="KW-1185">Reference proteome</keyword>
<reference evidence="1 2" key="1">
    <citation type="submission" date="2018-06" db="EMBL/GenBank/DDBJ databases">
        <title>Genomic Encyclopedia of Archaeal and Bacterial Type Strains, Phase II (KMG-II): from individual species to whole genera.</title>
        <authorList>
            <person name="Goeker M."/>
        </authorList>
    </citation>
    <scope>NUCLEOTIDE SEQUENCE [LARGE SCALE GENOMIC DNA]</scope>
    <source>
        <strain evidence="1 2">DSM 24525</strain>
    </source>
</reference>
<comment type="caution">
    <text evidence="1">The sequence shown here is derived from an EMBL/GenBank/DDBJ whole genome shotgun (WGS) entry which is preliminary data.</text>
</comment>
<gene>
    <name evidence="1" type="ORF">C8P66_102124</name>
</gene>
<organism evidence="1 2">
    <name type="scientific">Humitalea rosea</name>
    <dbReference type="NCBI Taxonomy" id="990373"/>
    <lineage>
        <taxon>Bacteria</taxon>
        <taxon>Pseudomonadati</taxon>
        <taxon>Pseudomonadota</taxon>
        <taxon>Alphaproteobacteria</taxon>
        <taxon>Acetobacterales</taxon>
        <taxon>Roseomonadaceae</taxon>
        <taxon>Humitalea</taxon>
    </lineage>
</organism>
<evidence type="ECO:0000313" key="1">
    <source>
        <dbReference type="EMBL" id="PZW50436.1"/>
    </source>
</evidence>
<dbReference type="AlphaFoldDB" id="A0A2W7IS48"/>
<accession>A0A2W7IS48</accession>
<sequence>MSRHLRTAEPAVFLGFGGAATLPWQRLLAPGFRHCFAGLRDEAGWTIVDPLSGRLHVTRLPAGPEYDLPGLWLRAGFAVLGPYRPVAARPTALPGLAPLTCVGVCRALLGPGAPFALTPRGLFQGLIRQDNKPRKYFLTNSVP</sequence>
<dbReference type="OrthoDB" id="8446920at2"/>
<dbReference type="RefSeq" id="WP_111396587.1">
    <property type="nucleotide sequence ID" value="NZ_QKYU01000002.1"/>
</dbReference>
<name>A0A2W7IS48_9PROT</name>